<evidence type="ECO:0000313" key="2">
    <source>
        <dbReference type="Proteomes" id="UP000006867"/>
    </source>
</evidence>
<accession>A0ABM5LZZ8</accession>
<dbReference type="EMBL" id="CP002207">
    <property type="protein sequence ID" value="ADP33375.1"/>
    <property type="molecule type" value="Genomic_DNA"/>
</dbReference>
<gene>
    <name evidence="1" type="ordered locus">BATR1942_12220</name>
</gene>
<proteinExistence type="predicted"/>
<keyword evidence="2" id="KW-1185">Reference proteome</keyword>
<organism evidence="1 2">
    <name type="scientific">Bacillus atrophaeus (strain 1942)</name>
    <dbReference type="NCBI Taxonomy" id="720555"/>
    <lineage>
        <taxon>Bacteria</taxon>
        <taxon>Bacillati</taxon>
        <taxon>Bacillota</taxon>
        <taxon>Bacilli</taxon>
        <taxon>Bacillales</taxon>
        <taxon>Bacillaceae</taxon>
        <taxon>Bacillus</taxon>
    </lineage>
</organism>
<dbReference type="Proteomes" id="UP000006867">
    <property type="component" value="Chromosome"/>
</dbReference>
<name>A0ABM5LZZ8_BACA1</name>
<sequence>MDDQVKKLKLKFSDFNLAQLITTCYNEKVVPEKSFLTKYPALCRIVIELNINHKKKHPLLT</sequence>
<protein>
    <submittedName>
        <fullName evidence="1">Uncharacterized protein</fullName>
    </submittedName>
</protein>
<evidence type="ECO:0000313" key="1">
    <source>
        <dbReference type="EMBL" id="ADP33375.1"/>
    </source>
</evidence>
<reference evidence="1 2" key="1">
    <citation type="journal article" date="2011" name="Front. Microbiol.">
        <title>Genomic signatures of strain selection and enhancement in Bacillus atrophaeus var. globigii, a historical biowarfare simulant.</title>
        <authorList>
            <person name="Gibbons H.S."/>
            <person name="Broomall S.M."/>
            <person name="McNew L.A."/>
            <person name="Daligault H."/>
            <person name="Chapman C."/>
            <person name="Bruce D."/>
            <person name="Karavis M."/>
            <person name="Krepps M."/>
            <person name="McGregor P.A."/>
            <person name="Hong C."/>
            <person name="Park K.H."/>
            <person name="Akmal A."/>
            <person name="Feldman A."/>
            <person name="Lin J.S."/>
            <person name="Chang W.E."/>
            <person name="Higgs B.W."/>
            <person name="Demirev P."/>
            <person name="Lindquist J."/>
            <person name="Liem A."/>
            <person name="Fochler E."/>
            <person name="Read T.D."/>
            <person name="Tapia R."/>
            <person name="Johnson S."/>
            <person name="Bishop-Lilly K.A."/>
            <person name="Detter C."/>
            <person name="Han C."/>
            <person name="Sozhamannan S."/>
            <person name="Rosenzweig C.N."/>
            <person name="Skowronski E.W."/>
        </authorList>
    </citation>
    <scope>NUCLEOTIDE SEQUENCE [LARGE SCALE GENOMIC DNA]</scope>
    <source>
        <strain evidence="1 2">1942</strain>
    </source>
</reference>